<dbReference type="EMBL" id="NGKB01000012">
    <property type="protein sequence ID" value="RSU12022.1"/>
    <property type="molecule type" value="Genomic_DNA"/>
</dbReference>
<keyword evidence="3" id="KW-1185">Reference proteome</keyword>
<sequence>MDILVVIFCSVLIFLAAYCITLLKNSMDLKKMVLSALFGGTSLIFFYFYFDGGVPMLAGIIYYGSVIIAALGFYFLQKKTQ</sequence>
<keyword evidence="1" id="KW-0812">Transmembrane</keyword>
<evidence type="ECO:0000256" key="1">
    <source>
        <dbReference type="SAM" id="Phobius"/>
    </source>
</evidence>
<name>A0A430AVE4_9ENTE</name>
<keyword evidence="1" id="KW-0472">Membrane</keyword>
<evidence type="ECO:0000313" key="2">
    <source>
        <dbReference type="EMBL" id="RSU12022.1"/>
    </source>
</evidence>
<proteinExistence type="predicted"/>
<protein>
    <submittedName>
        <fullName evidence="2">Uncharacterized protein</fullName>
    </submittedName>
</protein>
<evidence type="ECO:0000313" key="3">
    <source>
        <dbReference type="Proteomes" id="UP000288028"/>
    </source>
</evidence>
<dbReference type="AlphaFoldDB" id="A0A430AVE4"/>
<feature type="transmembrane region" description="Helical" evidence="1">
    <location>
        <begin position="56"/>
        <end position="76"/>
    </location>
</feature>
<dbReference type="GeneID" id="95579238"/>
<feature type="transmembrane region" description="Helical" evidence="1">
    <location>
        <begin position="32"/>
        <end position="50"/>
    </location>
</feature>
<organism evidence="2 3">
    <name type="scientific">Vagococcus carniphilus</name>
    <dbReference type="NCBI Taxonomy" id="218144"/>
    <lineage>
        <taxon>Bacteria</taxon>
        <taxon>Bacillati</taxon>
        <taxon>Bacillota</taxon>
        <taxon>Bacilli</taxon>
        <taxon>Lactobacillales</taxon>
        <taxon>Enterococcaceae</taxon>
        <taxon>Vagococcus</taxon>
    </lineage>
</organism>
<keyword evidence="1" id="KW-1133">Transmembrane helix</keyword>
<dbReference type="RefSeq" id="WP_126795469.1">
    <property type="nucleotide sequence ID" value="NZ_CP060720.1"/>
</dbReference>
<dbReference type="Proteomes" id="UP000288028">
    <property type="component" value="Unassembled WGS sequence"/>
</dbReference>
<gene>
    <name evidence="2" type="ORF">CBF28_11665</name>
</gene>
<reference evidence="2 3" key="1">
    <citation type="submission" date="2017-05" db="EMBL/GenBank/DDBJ databases">
        <title>Vagococcus spp. assemblies.</title>
        <authorList>
            <person name="Gulvik C.A."/>
        </authorList>
    </citation>
    <scope>NUCLEOTIDE SEQUENCE [LARGE SCALE GENOMIC DNA]</scope>
    <source>
        <strain evidence="2 3">SS1714</strain>
    </source>
</reference>
<accession>A0A430AVE4</accession>
<feature type="transmembrane region" description="Helical" evidence="1">
    <location>
        <begin position="6"/>
        <end position="23"/>
    </location>
</feature>
<comment type="caution">
    <text evidence="2">The sequence shown here is derived from an EMBL/GenBank/DDBJ whole genome shotgun (WGS) entry which is preliminary data.</text>
</comment>